<dbReference type="InterPro" id="IPR023614">
    <property type="entry name" value="Porin_dom_sf"/>
</dbReference>
<evidence type="ECO:0000256" key="1">
    <source>
        <dbReference type="ARBA" id="ARBA00004571"/>
    </source>
</evidence>
<evidence type="ECO:0000256" key="7">
    <source>
        <dbReference type="ARBA" id="ARBA00023065"/>
    </source>
</evidence>
<dbReference type="Pfam" id="PF13609">
    <property type="entry name" value="Porin_4"/>
    <property type="match status" value="1"/>
</dbReference>
<keyword evidence="4" id="KW-1134">Transmembrane beta strand</keyword>
<dbReference type="GO" id="GO:0009279">
    <property type="term" value="C:cell outer membrane"/>
    <property type="evidence" value="ECO:0007669"/>
    <property type="project" value="UniProtKB-SubCell"/>
</dbReference>
<evidence type="ECO:0000256" key="6">
    <source>
        <dbReference type="ARBA" id="ARBA00022729"/>
    </source>
</evidence>
<gene>
    <name evidence="13" type="ORF">CS062_17675</name>
</gene>
<dbReference type="CDD" id="cd00342">
    <property type="entry name" value="gram_neg_porins"/>
    <property type="match status" value="1"/>
</dbReference>
<evidence type="ECO:0000259" key="12">
    <source>
        <dbReference type="Pfam" id="PF13609"/>
    </source>
</evidence>
<evidence type="ECO:0000256" key="10">
    <source>
        <dbReference type="ARBA" id="ARBA00023237"/>
    </source>
</evidence>
<evidence type="ECO:0000256" key="11">
    <source>
        <dbReference type="SAM" id="SignalP"/>
    </source>
</evidence>
<keyword evidence="9" id="KW-0472">Membrane</keyword>
<dbReference type="GO" id="GO:0015288">
    <property type="term" value="F:porin activity"/>
    <property type="evidence" value="ECO:0007669"/>
    <property type="project" value="UniProtKB-KW"/>
</dbReference>
<evidence type="ECO:0000256" key="9">
    <source>
        <dbReference type="ARBA" id="ARBA00023136"/>
    </source>
</evidence>
<dbReference type="Gene3D" id="2.40.160.10">
    <property type="entry name" value="Porin"/>
    <property type="match status" value="1"/>
</dbReference>
<sequence>MVRFPVAALAAVAGMVGGLCHAQTSVALSGTVDVGVRHVKNGRLGSIDSEVSGANTTSKLVVQVRESLGNGLSAGVYLDSTLLGDTGAVNTPFWDRRATVSLSHDRFGEIRLGRDWAPTHLLWSELDPFITLGIAGANSFRSVFASQALGQAFGVSTDANQLNPTLRIANTAQYFLPTGLGGVHGSLLVSAGEGGSAGAGAAKTDGGRLAWRGERLMVGVAQVTTRNANAGRDFTDRVWGASYEFKVVKVSVGQRQWRYGMDKTTNTLVAALVPLGFGDLKFTLVRADQQGATAALSANDATLIGAGYVHHLSKRTALYAHASRIANKGGASFSVAGGPAVSRVATAVNYFGGQRSTAFESGIRHNF</sequence>
<accession>A0A2G9C633</accession>
<proteinExistence type="predicted"/>
<dbReference type="AlphaFoldDB" id="A0A2G9C633"/>
<keyword evidence="3" id="KW-0813">Transport</keyword>
<dbReference type="Proteomes" id="UP000231501">
    <property type="component" value="Unassembled WGS sequence"/>
</dbReference>
<evidence type="ECO:0000256" key="8">
    <source>
        <dbReference type="ARBA" id="ARBA00023114"/>
    </source>
</evidence>
<comment type="subunit">
    <text evidence="2">Homotrimer.</text>
</comment>
<keyword evidence="5" id="KW-0812">Transmembrane</keyword>
<evidence type="ECO:0000256" key="5">
    <source>
        <dbReference type="ARBA" id="ARBA00022692"/>
    </source>
</evidence>
<keyword evidence="6 11" id="KW-0732">Signal</keyword>
<dbReference type="PANTHER" id="PTHR34501">
    <property type="entry name" value="PROTEIN YDDL-RELATED"/>
    <property type="match status" value="1"/>
</dbReference>
<evidence type="ECO:0000256" key="3">
    <source>
        <dbReference type="ARBA" id="ARBA00022448"/>
    </source>
</evidence>
<keyword evidence="14" id="KW-1185">Reference proteome</keyword>
<dbReference type="RefSeq" id="WP_099862918.1">
    <property type="nucleotide sequence ID" value="NZ_PEOG01000051.1"/>
</dbReference>
<dbReference type="PANTHER" id="PTHR34501:SF9">
    <property type="entry name" value="MAJOR OUTER MEMBRANE PROTEIN P.IA"/>
    <property type="match status" value="1"/>
</dbReference>
<keyword evidence="7" id="KW-0406">Ion transport</keyword>
<name>A0A2G9C633_9BURK</name>
<protein>
    <submittedName>
        <fullName evidence="13">Porin</fullName>
    </submittedName>
</protein>
<feature type="domain" description="Porin" evidence="12">
    <location>
        <begin position="8"/>
        <end position="329"/>
    </location>
</feature>
<dbReference type="GO" id="GO:0006811">
    <property type="term" value="P:monoatomic ion transport"/>
    <property type="evidence" value="ECO:0007669"/>
    <property type="project" value="UniProtKB-KW"/>
</dbReference>
<reference evidence="13 14" key="1">
    <citation type="submission" date="2017-11" db="EMBL/GenBank/DDBJ databases">
        <title>Draft genome sequence of Mitsuaria sp. HWN-4.</title>
        <authorList>
            <person name="Gundlapally S.R."/>
        </authorList>
    </citation>
    <scope>NUCLEOTIDE SEQUENCE [LARGE SCALE GENOMIC DNA]</scope>
    <source>
        <strain evidence="13 14">HWN-4</strain>
    </source>
</reference>
<comment type="caution">
    <text evidence="13">The sequence shown here is derived from an EMBL/GenBank/DDBJ whole genome shotgun (WGS) entry which is preliminary data.</text>
</comment>
<keyword evidence="10" id="KW-0998">Cell outer membrane</keyword>
<keyword evidence="8" id="KW-0626">Porin</keyword>
<evidence type="ECO:0000256" key="4">
    <source>
        <dbReference type="ARBA" id="ARBA00022452"/>
    </source>
</evidence>
<dbReference type="OrthoDB" id="6975458at2"/>
<dbReference type="SUPFAM" id="SSF56935">
    <property type="entry name" value="Porins"/>
    <property type="match status" value="1"/>
</dbReference>
<comment type="subcellular location">
    <subcellularLocation>
        <location evidence="1">Cell outer membrane</location>
        <topology evidence="1">Multi-pass membrane protein</topology>
    </subcellularLocation>
</comment>
<evidence type="ECO:0000313" key="13">
    <source>
        <dbReference type="EMBL" id="PIM51858.1"/>
    </source>
</evidence>
<evidence type="ECO:0000313" key="14">
    <source>
        <dbReference type="Proteomes" id="UP000231501"/>
    </source>
</evidence>
<organism evidence="13 14">
    <name type="scientific">Roseateles chitinivorans</name>
    <dbReference type="NCBI Taxonomy" id="2917965"/>
    <lineage>
        <taxon>Bacteria</taxon>
        <taxon>Pseudomonadati</taxon>
        <taxon>Pseudomonadota</taxon>
        <taxon>Betaproteobacteria</taxon>
        <taxon>Burkholderiales</taxon>
        <taxon>Sphaerotilaceae</taxon>
        <taxon>Roseateles</taxon>
    </lineage>
</organism>
<feature type="chain" id="PRO_5013802535" evidence="11">
    <location>
        <begin position="23"/>
        <end position="367"/>
    </location>
</feature>
<dbReference type="GO" id="GO:0046930">
    <property type="term" value="C:pore complex"/>
    <property type="evidence" value="ECO:0007669"/>
    <property type="project" value="UniProtKB-KW"/>
</dbReference>
<evidence type="ECO:0000256" key="2">
    <source>
        <dbReference type="ARBA" id="ARBA00011233"/>
    </source>
</evidence>
<dbReference type="InterPro" id="IPR050298">
    <property type="entry name" value="Gram-neg_bact_OMP"/>
</dbReference>
<dbReference type="InterPro" id="IPR033900">
    <property type="entry name" value="Gram_neg_porin_domain"/>
</dbReference>
<dbReference type="EMBL" id="PEOG01000051">
    <property type="protein sequence ID" value="PIM51858.1"/>
    <property type="molecule type" value="Genomic_DNA"/>
</dbReference>
<feature type="signal peptide" evidence="11">
    <location>
        <begin position="1"/>
        <end position="22"/>
    </location>
</feature>